<dbReference type="EMBL" id="AWVF01000390">
    <property type="protein sequence ID" value="ERJ89139.1"/>
    <property type="molecule type" value="Genomic_DNA"/>
</dbReference>
<dbReference type="Pfam" id="PF01554">
    <property type="entry name" value="MatE"/>
    <property type="match status" value="2"/>
</dbReference>
<dbReference type="HOGENOM" id="CLU_012893_5_1_9"/>
<name>U2LI34_9FIRM</name>
<feature type="transmembrane region" description="Helical" evidence="7">
    <location>
        <begin position="56"/>
        <end position="78"/>
    </location>
</feature>
<dbReference type="AlphaFoldDB" id="U2LI34"/>
<dbReference type="STRING" id="411473.RUMCAL_03003"/>
<accession>U2LI34</accession>
<evidence type="ECO:0000256" key="1">
    <source>
        <dbReference type="ARBA" id="ARBA00004651"/>
    </source>
</evidence>
<protein>
    <submittedName>
        <fullName evidence="8">MATE efflux family protein</fullName>
    </submittedName>
</protein>
<dbReference type="CDD" id="cd13134">
    <property type="entry name" value="MATE_like_8"/>
    <property type="match status" value="1"/>
</dbReference>
<keyword evidence="5 7" id="KW-1133">Transmembrane helix</keyword>
<evidence type="ECO:0000256" key="2">
    <source>
        <dbReference type="ARBA" id="ARBA00022448"/>
    </source>
</evidence>
<keyword evidence="9" id="KW-1185">Reference proteome</keyword>
<proteinExistence type="predicted"/>
<sequence>MTQSNRAEFRKKLLHLMIPISLQQLMMALVNASDAFMLGFVSQDALSAVSLAGQIQFVYSLFLFAITAGVSIFAAQYWGIRNKRAVEKTLGIGLAFSVLLSLPFTIGATFFPEQLMRAFASDPVLIADGAEYLRVVGVSYLLLSVSQIYLCILKNCGNAVLSAVISSVSVVINIILNAAFIFGIGFFPKMGIAGAAIATVIAKVIELAWALLVMMKKDSVKIRLGWAIRPDKVLLRDFWKYTAPILGDELMWGLGFTMYSVIMGHMGSDAAAANSIANIVKNLVICFCTGIATASGIMVGSLLGQGELEKAKEYGRKLSKTSIFAGVIAGVIILGVIPFTPLFSTLTDTAKGYLRVMLVVCSYYVIGKSINMTVISGIFAAGGDSKFGFICDGITMWCVTVPIGLIAAFVLKLPVLTVYILINVDEIIKLPAVLKNYRKHNWVKNLTRQEPAAEPEALAQAAA</sequence>
<dbReference type="OrthoDB" id="9780160at2"/>
<evidence type="ECO:0000256" key="6">
    <source>
        <dbReference type="ARBA" id="ARBA00023136"/>
    </source>
</evidence>
<organism evidence="8 9">
    <name type="scientific">Ruminococcus callidus ATCC 27760</name>
    <dbReference type="NCBI Taxonomy" id="411473"/>
    <lineage>
        <taxon>Bacteria</taxon>
        <taxon>Bacillati</taxon>
        <taxon>Bacillota</taxon>
        <taxon>Clostridia</taxon>
        <taxon>Eubacteriales</taxon>
        <taxon>Oscillospiraceae</taxon>
        <taxon>Ruminococcus</taxon>
    </lineage>
</organism>
<dbReference type="PIRSF" id="PIRSF006603">
    <property type="entry name" value="DinF"/>
    <property type="match status" value="1"/>
</dbReference>
<dbReference type="Proteomes" id="UP000016662">
    <property type="component" value="Unassembled WGS sequence"/>
</dbReference>
<gene>
    <name evidence="8" type="ORF">RUMCAL_03003</name>
</gene>
<comment type="caution">
    <text evidence="8">The sequence shown here is derived from an EMBL/GenBank/DDBJ whole genome shotgun (WGS) entry which is preliminary data.</text>
</comment>
<keyword evidence="4 7" id="KW-0812">Transmembrane</keyword>
<feature type="transmembrane region" description="Helical" evidence="7">
    <location>
        <begin position="356"/>
        <end position="382"/>
    </location>
</feature>
<feature type="transmembrane region" description="Helical" evidence="7">
    <location>
        <begin position="283"/>
        <end position="303"/>
    </location>
</feature>
<dbReference type="GO" id="GO:0015297">
    <property type="term" value="F:antiporter activity"/>
    <property type="evidence" value="ECO:0007669"/>
    <property type="project" value="InterPro"/>
</dbReference>
<dbReference type="InterPro" id="IPR048279">
    <property type="entry name" value="MdtK-like"/>
</dbReference>
<dbReference type="RefSeq" id="WP_021681194.1">
    <property type="nucleotide sequence ID" value="NZ_KI260336.1"/>
</dbReference>
<evidence type="ECO:0000256" key="4">
    <source>
        <dbReference type="ARBA" id="ARBA00022692"/>
    </source>
</evidence>
<keyword evidence="2" id="KW-0813">Transport</keyword>
<feature type="transmembrane region" description="Helical" evidence="7">
    <location>
        <begin position="132"/>
        <end position="152"/>
    </location>
</feature>
<feature type="transmembrane region" description="Helical" evidence="7">
    <location>
        <begin position="323"/>
        <end position="344"/>
    </location>
</feature>
<feature type="transmembrane region" description="Helical" evidence="7">
    <location>
        <begin position="159"/>
        <end position="186"/>
    </location>
</feature>
<dbReference type="InterPro" id="IPR002528">
    <property type="entry name" value="MATE_fam"/>
</dbReference>
<evidence type="ECO:0000256" key="5">
    <source>
        <dbReference type="ARBA" id="ARBA00022989"/>
    </source>
</evidence>
<keyword evidence="6 7" id="KW-0472">Membrane</keyword>
<dbReference type="PANTHER" id="PTHR42925:SF2">
    <property type="entry name" value="NA+ DRIVEN MULTIDRUG EFFLUX PUMP"/>
    <property type="match status" value="1"/>
</dbReference>
<evidence type="ECO:0000313" key="8">
    <source>
        <dbReference type="EMBL" id="ERJ89139.1"/>
    </source>
</evidence>
<feature type="transmembrane region" description="Helical" evidence="7">
    <location>
        <begin position="90"/>
        <end position="112"/>
    </location>
</feature>
<dbReference type="PATRIC" id="fig|411473.3.peg.2524"/>
<dbReference type="GO" id="GO:0042910">
    <property type="term" value="F:xenobiotic transmembrane transporter activity"/>
    <property type="evidence" value="ECO:0007669"/>
    <property type="project" value="InterPro"/>
</dbReference>
<dbReference type="NCBIfam" id="TIGR00797">
    <property type="entry name" value="matE"/>
    <property type="match status" value="1"/>
</dbReference>
<feature type="transmembrane region" description="Helical" evidence="7">
    <location>
        <begin position="192"/>
        <end position="214"/>
    </location>
</feature>
<evidence type="ECO:0000313" key="9">
    <source>
        <dbReference type="Proteomes" id="UP000016662"/>
    </source>
</evidence>
<dbReference type="PANTHER" id="PTHR42925">
    <property type="entry name" value="MULTIDRUG AND TOXIN EFFLUX PROTEIN MATE FAMILY"/>
    <property type="match status" value="1"/>
</dbReference>
<dbReference type="GO" id="GO:0005886">
    <property type="term" value="C:plasma membrane"/>
    <property type="evidence" value="ECO:0007669"/>
    <property type="project" value="UniProtKB-SubCell"/>
</dbReference>
<reference evidence="8 9" key="1">
    <citation type="submission" date="2013-07" db="EMBL/GenBank/DDBJ databases">
        <authorList>
            <person name="Weinstock G."/>
            <person name="Sodergren E."/>
            <person name="Wylie T."/>
            <person name="Fulton L."/>
            <person name="Fulton R."/>
            <person name="Fronick C."/>
            <person name="O'Laughlin M."/>
            <person name="Godfrey J."/>
            <person name="Miner T."/>
            <person name="Herter B."/>
            <person name="Appelbaum E."/>
            <person name="Cordes M."/>
            <person name="Lek S."/>
            <person name="Wollam A."/>
            <person name="Pepin K.H."/>
            <person name="Palsikar V.B."/>
            <person name="Mitreva M."/>
            <person name="Wilson R.K."/>
        </authorList>
    </citation>
    <scope>NUCLEOTIDE SEQUENCE [LARGE SCALE GENOMIC DNA]</scope>
    <source>
        <strain evidence="8 9">ATCC 27760</strain>
    </source>
</reference>
<evidence type="ECO:0000256" key="7">
    <source>
        <dbReference type="SAM" id="Phobius"/>
    </source>
</evidence>
<keyword evidence="3" id="KW-1003">Cell membrane</keyword>
<dbReference type="eggNOG" id="COG0534">
    <property type="taxonomic scope" value="Bacteria"/>
</dbReference>
<dbReference type="InterPro" id="IPR047135">
    <property type="entry name" value="YsiQ"/>
</dbReference>
<evidence type="ECO:0000256" key="3">
    <source>
        <dbReference type="ARBA" id="ARBA00022475"/>
    </source>
</evidence>
<feature type="transmembrane region" description="Helical" evidence="7">
    <location>
        <begin position="394"/>
        <end position="422"/>
    </location>
</feature>
<comment type="subcellular location">
    <subcellularLocation>
        <location evidence="1">Cell membrane</location>
        <topology evidence="1">Multi-pass membrane protein</topology>
    </subcellularLocation>
</comment>